<organism evidence="1 2">
    <name type="scientific">Rhodopirellula bahusiensis</name>
    <dbReference type="NCBI Taxonomy" id="2014065"/>
    <lineage>
        <taxon>Bacteria</taxon>
        <taxon>Pseudomonadati</taxon>
        <taxon>Planctomycetota</taxon>
        <taxon>Planctomycetia</taxon>
        <taxon>Pirellulales</taxon>
        <taxon>Pirellulaceae</taxon>
        <taxon>Rhodopirellula</taxon>
    </lineage>
</organism>
<evidence type="ECO:0000313" key="2">
    <source>
        <dbReference type="Proteomes" id="UP000225740"/>
    </source>
</evidence>
<evidence type="ECO:0000313" key="1">
    <source>
        <dbReference type="EMBL" id="PHQ36865.1"/>
    </source>
</evidence>
<keyword evidence="2" id="KW-1185">Reference proteome</keyword>
<dbReference type="Proteomes" id="UP000225740">
    <property type="component" value="Unassembled WGS sequence"/>
</dbReference>
<dbReference type="EMBL" id="NIZW01000001">
    <property type="protein sequence ID" value="PHQ36865.1"/>
    <property type="molecule type" value="Genomic_DNA"/>
</dbReference>
<gene>
    <name evidence="1" type="ORF">CEE69_00215</name>
</gene>
<reference evidence="1 2" key="1">
    <citation type="submission" date="2017-06" db="EMBL/GenBank/DDBJ databases">
        <title>Description of Rhodopirellula bahusiensis sp. nov.</title>
        <authorList>
            <person name="Kizina J."/>
            <person name="Harder J."/>
        </authorList>
    </citation>
    <scope>NUCLEOTIDE SEQUENCE [LARGE SCALE GENOMIC DNA]</scope>
    <source>
        <strain evidence="1 2">SWK21</strain>
    </source>
</reference>
<comment type="caution">
    <text evidence="1">The sequence shown here is derived from an EMBL/GenBank/DDBJ whole genome shotgun (WGS) entry which is preliminary data.</text>
</comment>
<sequence>MLGPSEQKRWVGRDWTDCAGKKFQLSSSKTEILTTGVAFYRVRPIHNLRKLRHDTANAGPSLFAPQLSGTGNVL</sequence>
<accession>A0A2G1WCV8</accession>
<name>A0A2G1WCV8_9BACT</name>
<proteinExistence type="predicted"/>
<dbReference type="AlphaFoldDB" id="A0A2G1WCV8"/>
<protein>
    <submittedName>
        <fullName evidence="1">Uncharacterized protein</fullName>
    </submittedName>
</protein>